<organism evidence="2 5">
    <name type="scientific">Myxococcus fulvus</name>
    <dbReference type="NCBI Taxonomy" id="33"/>
    <lineage>
        <taxon>Bacteria</taxon>
        <taxon>Pseudomonadati</taxon>
        <taxon>Myxococcota</taxon>
        <taxon>Myxococcia</taxon>
        <taxon>Myxococcales</taxon>
        <taxon>Cystobacterineae</taxon>
        <taxon>Myxococcaceae</taxon>
        <taxon>Myxococcus</taxon>
    </lineage>
</organism>
<comment type="caution">
    <text evidence="2">The sequence shown here is derived from an EMBL/GenBank/DDBJ whole genome shotgun (WGS) entry which is preliminary data.</text>
</comment>
<dbReference type="EMBL" id="FOIB01000005">
    <property type="protein sequence ID" value="SEU16101.1"/>
    <property type="molecule type" value="Genomic_DNA"/>
</dbReference>
<sequence>MDFTTLETLRLKHPGWRLLVADHAPLIVGFLHRVFVASNARAIAQRELVLRLEDHLHALRESRGAAAFPRGASAYLDEWAADGTGWLRKFYPPQMDEPHFDLTPAAERAIRWLVQLTEQPFVGTESRLLTVFHLLQEMTEGTEVDPKARLAELERRKAELEEEISRVREGHLELMDESALKDRFQQMSDTARGLMSDFRALEDGFHALDRRVRERIATWEGTRGELLETVLGERDAINGSDQGRSFRAFWDFLMSPERKEALTRNLERVLSHPAIQSLQPDARLPRIHFDWLEAGEHTQRTVARLSGQLRRFLDDRVWLENRRILQVLRGIERNALAVRSRPPGEGFMSLEELAPTLELPLERPLYGPAARARMVDEEVKEATDDVPSEALFNLAFIDKARLRLNVREALQAREQVSLAELVREHPLQHGLAELVTYLSLASEDRKASVDDARTQDLFWTDASGATRRASLPLVLFVR</sequence>
<dbReference type="STRING" id="1334629.MFUL124B02_27435"/>
<feature type="coiled-coil region" evidence="1">
    <location>
        <begin position="143"/>
        <end position="177"/>
    </location>
</feature>
<evidence type="ECO:0000313" key="4">
    <source>
        <dbReference type="Proteomes" id="UP000183760"/>
    </source>
</evidence>
<evidence type="ECO:0000313" key="3">
    <source>
        <dbReference type="EMBL" id="SEU16101.1"/>
    </source>
</evidence>
<evidence type="ECO:0000256" key="1">
    <source>
        <dbReference type="SAM" id="Coils"/>
    </source>
</evidence>
<dbReference type="EMBL" id="BJXR01000033">
    <property type="protein sequence ID" value="GEN09177.1"/>
    <property type="molecule type" value="Genomic_DNA"/>
</dbReference>
<dbReference type="Proteomes" id="UP000183760">
    <property type="component" value="Unassembled WGS sequence"/>
</dbReference>
<dbReference type="AlphaFoldDB" id="A0A511T5I1"/>
<keyword evidence="1" id="KW-0175">Coiled coil</keyword>
<evidence type="ECO:0000313" key="2">
    <source>
        <dbReference type="EMBL" id="GEN09177.1"/>
    </source>
</evidence>
<proteinExistence type="predicted"/>
<evidence type="ECO:0000313" key="5">
    <source>
        <dbReference type="Proteomes" id="UP000321514"/>
    </source>
</evidence>
<keyword evidence="4" id="KW-1185">Reference proteome</keyword>
<dbReference type="OrthoDB" id="138803at2"/>
<dbReference type="RefSeq" id="WP_074955289.1">
    <property type="nucleotide sequence ID" value="NZ_BJXR01000033.1"/>
</dbReference>
<dbReference type="InterPro" id="IPR021804">
    <property type="entry name" value="DUF3375"/>
</dbReference>
<reference evidence="2 5" key="2">
    <citation type="submission" date="2019-07" db="EMBL/GenBank/DDBJ databases">
        <title>Whole genome shotgun sequence of Myxococcus fulvus NBRC 100333.</title>
        <authorList>
            <person name="Hosoyama A."/>
            <person name="Uohara A."/>
            <person name="Ohji S."/>
            <person name="Ichikawa N."/>
        </authorList>
    </citation>
    <scope>NUCLEOTIDE SEQUENCE [LARGE SCALE GENOMIC DNA]</scope>
    <source>
        <strain evidence="2 5">NBRC 100333</strain>
    </source>
</reference>
<dbReference type="Pfam" id="PF11855">
    <property type="entry name" value="DUF3375"/>
    <property type="match status" value="1"/>
</dbReference>
<dbReference type="Proteomes" id="UP000321514">
    <property type="component" value="Unassembled WGS sequence"/>
</dbReference>
<reference evidence="3 4" key="1">
    <citation type="submission" date="2016-10" db="EMBL/GenBank/DDBJ databases">
        <authorList>
            <person name="Varghese N."/>
            <person name="Submissions S."/>
        </authorList>
    </citation>
    <scope>NUCLEOTIDE SEQUENCE [LARGE SCALE GENOMIC DNA]</scope>
    <source>
        <strain evidence="3 4">DSM 16525</strain>
    </source>
</reference>
<name>A0A511T5I1_MYXFU</name>
<evidence type="ECO:0008006" key="6">
    <source>
        <dbReference type="Google" id="ProtNLM"/>
    </source>
</evidence>
<gene>
    <name evidence="2" type="ORF">MFU01_42140</name>
    <name evidence="3" type="ORF">SAMN05443572_105432</name>
</gene>
<accession>A0A511T5I1</accession>
<protein>
    <recommendedName>
        <fullName evidence="6">DUF3375 domain-containing protein</fullName>
    </recommendedName>
</protein>